<gene>
    <name evidence="1" type="ORF">PPRIM_AZ9-3.1.T0050004</name>
</gene>
<evidence type="ECO:0000313" key="1">
    <source>
        <dbReference type="EMBL" id="CAD8043353.1"/>
    </source>
</evidence>
<evidence type="ECO:0000313" key="2">
    <source>
        <dbReference type="Proteomes" id="UP000688137"/>
    </source>
</evidence>
<dbReference type="EMBL" id="CAJJDM010000002">
    <property type="protein sequence ID" value="CAD8043353.1"/>
    <property type="molecule type" value="Genomic_DNA"/>
</dbReference>
<dbReference type="Proteomes" id="UP000688137">
    <property type="component" value="Unassembled WGS sequence"/>
</dbReference>
<keyword evidence="2" id="KW-1185">Reference proteome</keyword>
<reference evidence="1" key="1">
    <citation type="submission" date="2021-01" db="EMBL/GenBank/DDBJ databases">
        <authorList>
            <consortium name="Genoscope - CEA"/>
            <person name="William W."/>
        </authorList>
    </citation>
    <scope>NUCLEOTIDE SEQUENCE</scope>
</reference>
<dbReference type="AlphaFoldDB" id="A0A8S1JMA9"/>
<organism evidence="1 2">
    <name type="scientific">Paramecium primaurelia</name>
    <dbReference type="NCBI Taxonomy" id="5886"/>
    <lineage>
        <taxon>Eukaryota</taxon>
        <taxon>Sar</taxon>
        <taxon>Alveolata</taxon>
        <taxon>Ciliophora</taxon>
        <taxon>Intramacronucleata</taxon>
        <taxon>Oligohymenophorea</taxon>
        <taxon>Peniculida</taxon>
        <taxon>Parameciidae</taxon>
        <taxon>Paramecium</taxon>
    </lineage>
</organism>
<sequence length="481" mass="57532">MIKDLDEINRQLKQNYVKTNTNIQINQDLLSENQNIPILIRSISNLLQKIIRLPLPSLSLPQFLLSEKVKEKQLRENDMLWIAANGDDKRCSINEIQKFIKEEPLLEQSPIRLMNLGNNYFNIQILKRKRLCFNYQILMLNLTETQIKDFQNALFIYFDNSYEGKDLDELNNEEKDLPEQILWHLYSLIISDRISSQYARYEYLDQFRIIEYFNKKDKEKINRIKYVFTSHPTQLNSLTQLIAISRMLQGIQQNDYQYLKYAAKLFIQSNKQQSFLYRRISNLSFLILTQSYELGLRIQRSLLKPLKLGQHLILTIILEQLFIFIDIQEIGIMTYTHGLTMELTLQQFQEYIAEAKFEDQIYFKQIRQIRELSDMFRVKNEISVKEFFQQQPIYNIKKNKLILLQNDNSKDYFIALKLKIIQDFQANWCAGLNQISWGRVNRYKQNQANDQKTFLKKYLFLMQTASSRYGNYCQILNLILI</sequence>
<protein>
    <submittedName>
        <fullName evidence="1">Uncharacterized protein</fullName>
    </submittedName>
</protein>
<name>A0A8S1JMA9_PARPR</name>
<comment type="caution">
    <text evidence="1">The sequence shown here is derived from an EMBL/GenBank/DDBJ whole genome shotgun (WGS) entry which is preliminary data.</text>
</comment>
<accession>A0A8S1JMA9</accession>
<proteinExistence type="predicted"/>